<dbReference type="Pfam" id="PF01243">
    <property type="entry name" value="PNPOx_N"/>
    <property type="match status" value="1"/>
</dbReference>
<name>A0ABQ6INY0_9MICO</name>
<reference evidence="7" key="1">
    <citation type="journal article" date="2019" name="Int. J. Syst. Evol. Microbiol.">
        <title>The Global Catalogue of Microorganisms (GCM) 10K type strain sequencing project: providing services to taxonomists for standard genome sequencing and annotation.</title>
        <authorList>
            <consortium name="The Broad Institute Genomics Platform"/>
            <consortium name="The Broad Institute Genome Sequencing Center for Infectious Disease"/>
            <person name="Wu L."/>
            <person name="Ma J."/>
        </authorList>
    </citation>
    <scope>NUCLEOTIDE SEQUENCE [LARGE SCALE GENOMIC DNA]</scope>
    <source>
        <strain evidence="7">NBRC 113072</strain>
    </source>
</reference>
<dbReference type="Proteomes" id="UP001157126">
    <property type="component" value="Unassembled WGS sequence"/>
</dbReference>
<comment type="cofactor">
    <cofactor evidence="1">
        <name>FMN</name>
        <dbReference type="ChEBI" id="CHEBI:58210"/>
    </cofactor>
</comment>
<comment type="caution">
    <text evidence="6">The sequence shown here is derived from an EMBL/GenBank/DDBJ whole genome shotgun (WGS) entry which is preliminary data.</text>
</comment>
<organism evidence="6 7">
    <name type="scientific">Mobilicoccus caccae</name>
    <dbReference type="NCBI Taxonomy" id="1859295"/>
    <lineage>
        <taxon>Bacteria</taxon>
        <taxon>Bacillati</taxon>
        <taxon>Actinomycetota</taxon>
        <taxon>Actinomycetes</taxon>
        <taxon>Micrococcales</taxon>
        <taxon>Dermatophilaceae</taxon>
        <taxon>Mobilicoccus</taxon>
    </lineage>
</organism>
<dbReference type="RefSeq" id="WP_284302829.1">
    <property type="nucleotide sequence ID" value="NZ_BSUO01000001.1"/>
</dbReference>
<evidence type="ECO:0000256" key="2">
    <source>
        <dbReference type="ARBA" id="ARBA00022630"/>
    </source>
</evidence>
<evidence type="ECO:0000256" key="3">
    <source>
        <dbReference type="ARBA" id="ARBA00022643"/>
    </source>
</evidence>
<keyword evidence="2" id="KW-0285">Flavoprotein</keyword>
<dbReference type="PANTHER" id="PTHR10851:SF0">
    <property type="entry name" value="PYRIDOXINE-5'-PHOSPHATE OXIDASE"/>
    <property type="match status" value="1"/>
</dbReference>
<dbReference type="InterPro" id="IPR011576">
    <property type="entry name" value="Pyridox_Oxase_N"/>
</dbReference>
<keyword evidence="4" id="KW-0560">Oxidoreductase</keyword>
<evidence type="ECO:0000256" key="1">
    <source>
        <dbReference type="ARBA" id="ARBA00001917"/>
    </source>
</evidence>
<protein>
    <submittedName>
        <fullName evidence="6">Pyridoxamine 5'-phosphate oxidase</fullName>
    </submittedName>
</protein>
<dbReference type="InterPro" id="IPR012349">
    <property type="entry name" value="Split_barrel_FMN-bd"/>
</dbReference>
<dbReference type="SUPFAM" id="SSF50475">
    <property type="entry name" value="FMN-binding split barrel"/>
    <property type="match status" value="1"/>
</dbReference>
<feature type="domain" description="Pyridoxamine 5'-phosphate oxidase N-terminal" evidence="5">
    <location>
        <begin position="39"/>
        <end position="159"/>
    </location>
</feature>
<gene>
    <name evidence="6" type="ORF">GCM10025883_08360</name>
</gene>
<accession>A0ABQ6INY0</accession>
<evidence type="ECO:0000259" key="5">
    <source>
        <dbReference type="Pfam" id="PF01243"/>
    </source>
</evidence>
<keyword evidence="7" id="KW-1185">Reference proteome</keyword>
<dbReference type="PIRSF" id="PIRSF000190">
    <property type="entry name" value="Pyd_amn-ph_oxd"/>
    <property type="match status" value="1"/>
</dbReference>
<sequence length="189" mass="20898">MTDDVRRRLAAIPALTGTPPTLDLERLPAEPTALFLDWLEDAVTAGVPEPRTTTLATADADGIPDARLLILKDVGERGWAFASTASSRKGEQLADNPAAALSFWWQPLTRAVRVRGRAVEGTPEESAADLAARSPQAQSLVADGDWRLWWVRPDRIEFWQGSPDRKHLRIVYTRTDDTWSREILTADGS</sequence>
<dbReference type="Gene3D" id="2.30.110.10">
    <property type="entry name" value="Electron Transport, Fmn-binding Protein, Chain A"/>
    <property type="match status" value="2"/>
</dbReference>
<proteinExistence type="predicted"/>
<evidence type="ECO:0000313" key="7">
    <source>
        <dbReference type="Proteomes" id="UP001157126"/>
    </source>
</evidence>
<dbReference type="InterPro" id="IPR000659">
    <property type="entry name" value="Pyridox_Oxase"/>
</dbReference>
<dbReference type="PANTHER" id="PTHR10851">
    <property type="entry name" value="PYRIDOXINE-5-PHOSPHATE OXIDASE"/>
    <property type="match status" value="1"/>
</dbReference>
<dbReference type="EMBL" id="BSUO01000001">
    <property type="protein sequence ID" value="GMA38791.1"/>
    <property type="molecule type" value="Genomic_DNA"/>
</dbReference>
<keyword evidence="3" id="KW-0288">FMN</keyword>
<evidence type="ECO:0000256" key="4">
    <source>
        <dbReference type="ARBA" id="ARBA00023002"/>
    </source>
</evidence>
<evidence type="ECO:0000313" key="6">
    <source>
        <dbReference type="EMBL" id="GMA38791.1"/>
    </source>
</evidence>